<dbReference type="EMBL" id="CM016558">
    <property type="protein sequence ID" value="TKW06903.1"/>
    <property type="molecule type" value="Genomic_DNA"/>
</dbReference>
<evidence type="ECO:0008006" key="5">
    <source>
        <dbReference type="Google" id="ProtNLM"/>
    </source>
</evidence>
<protein>
    <recommendedName>
        <fullName evidence="5">Phytosulfokine-beta</fullName>
    </recommendedName>
</protein>
<evidence type="ECO:0000256" key="2">
    <source>
        <dbReference type="SAM" id="SignalP"/>
    </source>
</evidence>
<organism evidence="3 4">
    <name type="scientific">Setaria viridis</name>
    <name type="common">Green bristlegrass</name>
    <name type="synonym">Setaria italica subsp. viridis</name>
    <dbReference type="NCBI Taxonomy" id="4556"/>
    <lineage>
        <taxon>Eukaryota</taxon>
        <taxon>Viridiplantae</taxon>
        <taxon>Streptophyta</taxon>
        <taxon>Embryophyta</taxon>
        <taxon>Tracheophyta</taxon>
        <taxon>Spermatophyta</taxon>
        <taxon>Magnoliopsida</taxon>
        <taxon>Liliopsida</taxon>
        <taxon>Poales</taxon>
        <taxon>Poaceae</taxon>
        <taxon>PACMAD clade</taxon>
        <taxon>Panicoideae</taxon>
        <taxon>Panicodae</taxon>
        <taxon>Paniceae</taxon>
        <taxon>Cenchrinae</taxon>
        <taxon>Setaria</taxon>
    </lineage>
</organism>
<accession>A0A4U6U0C4</accession>
<name>A0A4U6U0C4_SETVI</name>
<keyword evidence="4" id="KW-1185">Reference proteome</keyword>
<gene>
    <name evidence="3" type="ORF">SEVIR_7G271500v2</name>
</gene>
<keyword evidence="2" id="KW-0732">Signal</keyword>
<feature type="compositionally biased region" description="Basic and acidic residues" evidence="1">
    <location>
        <begin position="37"/>
        <end position="46"/>
    </location>
</feature>
<dbReference type="Proteomes" id="UP000298652">
    <property type="component" value="Chromosome 7"/>
</dbReference>
<feature type="signal peptide" evidence="2">
    <location>
        <begin position="1"/>
        <end position="23"/>
    </location>
</feature>
<sequence>MRTCAVAFAALLLLLLLATRAHGIRLDRQLHEAINSKEMADPKSGDGEASIADDSVKKHCTPDGRCSGTTTKQMTPATTVVAKDSEVMISAHAAPRFHEDYYGPSGHEPNHH</sequence>
<feature type="region of interest" description="Disordered" evidence="1">
    <location>
        <begin position="37"/>
        <end position="79"/>
    </location>
</feature>
<feature type="chain" id="PRO_5020611968" description="Phytosulfokine-beta" evidence="2">
    <location>
        <begin position="24"/>
        <end position="112"/>
    </location>
</feature>
<dbReference type="PANTHER" id="PTHR33743">
    <property type="entry name" value="PROTEIN GOLVEN 6-RELATED"/>
    <property type="match status" value="1"/>
</dbReference>
<proteinExistence type="predicted"/>
<evidence type="ECO:0000313" key="3">
    <source>
        <dbReference type="EMBL" id="TKW06903.1"/>
    </source>
</evidence>
<feature type="compositionally biased region" description="Polar residues" evidence="1">
    <location>
        <begin position="67"/>
        <end position="78"/>
    </location>
</feature>
<dbReference type="OMA" id="HAAPRFH"/>
<dbReference type="PANTHER" id="PTHR33743:SF19">
    <property type="entry name" value="PROTEIN GOLVEN 6"/>
    <property type="match status" value="1"/>
</dbReference>
<reference evidence="3" key="1">
    <citation type="submission" date="2019-03" db="EMBL/GenBank/DDBJ databases">
        <title>WGS assembly of Setaria viridis.</title>
        <authorList>
            <person name="Huang P."/>
            <person name="Jenkins J."/>
            <person name="Grimwood J."/>
            <person name="Barry K."/>
            <person name="Healey A."/>
            <person name="Mamidi S."/>
            <person name="Sreedasyam A."/>
            <person name="Shu S."/>
            <person name="Feldman M."/>
            <person name="Wu J."/>
            <person name="Yu Y."/>
            <person name="Chen C."/>
            <person name="Johnson J."/>
            <person name="Rokhsar D."/>
            <person name="Baxter I."/>
            <person name="Schmutz J."/>
            <person name="Brutnell T."/>
            <person name="Kellogg E."/>
        </authorList>
    </citation>
    <scope>NUCLEOTIDE SEQUENCE [LARGE SCALE GENOMIC DNA]</scope>
</reference>
<evidence type="ECO:0000256" key="1">
    <source>
        <dbReference type="SAM" id="MobiDB-lite"/>
    </source>
</evidence>
<evidence type="ECO:0000313" key="4">
    <source>
        <dbReference type="Proteomes" id="UP000298652"/>
    </source>
</evidence>
<dbReference type="Gramene" id="TKW06903">
    <property type="protein sequence ID" value="TKW06903"/>
    <property type="gene ID" value="SEVIR_7G271500v2"/>
</dbReference>
<dbReference type="AlphaFoldDB" id="A0A4U6U0C4"/>